<dbReference type="Pfam" id="PF01650">
    <property type="entry name" value="Peptidase_C13"/>
    <property type="match status" value="1"/>
</dbReference>
<dbReference type="RefSeq" id="WP_344762813.1">
    <property type="nucleotide sequence ID" value="NZ_BAAAZE010000008.1"/>
</dbReference>
<evidence type="ECO:0000313" key="3">
    <source>
        <dbReference type="Proteomes" id="UP001501353"/>
    </source>
</evidence>
<feature type="chain" id="PRO_5047438154" description="Peptidase C13" evidence="1">
    <location>
        <begin position="24"/>
        <end position="296"/>
    </location>
</feature>
<gene>
    <name evidence="2" type="ORF">GCM10022212_16530</name>
</gene>
<proteinExistence type="predicted"/>
<protein>
    <recommendedName>
        <fullName evidence="4">Peptidase C13</fullName>
    </recommendedName>
</protein>
<evidence type="ECO:0000256" key="1">
    <source>
        <dbReference type="SAM" id="SignalP"/>
    </source>
</evidence>
<accession>A0ABP7T3S8</accession>
<reference evidence="3" key="1">
    <citation type="journal article" date="2019" name="Int. J. Syst. Evol. Microbiol.">
        <title>The Global Catalogue of Microorganisms (GCM) 10K type strain sequencing project: providing services to taxonomists for standard genome sequencing and annotation.</title>
        <authorList>
            <consortium name="The Broad Institute Genomics Platform"/>
            <consortium name="The Broad Institute Genome Sequencing Center for Infectious Disease"/>
            <person name="Wu L."/>
            <person name="Ma J."/>
        </authorList>
    </citation>
    <scope>NUCLEOTIDE SEQUENCE [LARGE SCALE GENOMIC DNA]</scope>
    <source>
        <strain evidence="3">JCM 16673</strain>
    </source>
</reference>
<evidence type="ECO:0000313" key="2">
    <source>
        <dbReference type="EMBL" id="GAA4020624.1"/>
    </source>
</evidence>
<dbReference type="InterPro" id="IPR029030">
    <property type="entry name" value="Caspase-like_dom_sf"/>
</dbReference>
<dbReference type="InterPro" id="IPR001096">
    <property type="entry name" value="Peptidase_C13"/>
</dbReference>
<dbReference type="SUPFAM" id="SSF52129">
    <property type="entry name" value="Caspase-like"/>
    <property type="match status" value="1"/>
</dbReference>
<dbReference type="Proteomes" id="UP001501353">
    <property type="component" value="Unassembled WGS sequence"/>
</dbReference>
<organism evidence="2 3">
    <name type="scientific">Actimicrobium antarcticum</name>
    <dbReference type="NCBI Taxonomy" id="1051899"/>
    <lineage>
        <taxon>Bacteria</taxon>
        <taxon>Pseudomonadati</taxon>
        <taxon>Pseudomonadota</taxon>
        <taxon>Betaproteobacteria</taxon>
        <taxon>Burkholderiales</taxon>
        <taxon>Oxalobacteraceae</taxon>
        <taxon>Actimicrobium</taxon>
    </lineage>
</organism>
<name>A0ABP7T3S8_9BURK</name>
<sequence>MPSLFLQFLLSLLLLVVNAQALAQTNAEQALIERKVESALYVQRPLLDRALAAIAPTDPARIGMYFLGVAGDGTQEVFRREVEFVRNQFDRDFGTRGRSLSLINSRTTVETNPMATRTSLRAALQTIAARMDRNKDILFLFLTSHGSPTHELVLGQFGMDLPGLPAKELASLLKQQQIRWKVIVVSACYAGGFIAPLKDDHTLIITAARQDRSSFGCADDNDFTYFGRAFFKESLPLSSSFDDAFNRSTRLITSWELRDQKTAPKGEAVAHSYPQMSSPAAIATYLTQWRQQLPTR</sequence>
<dbReference type="EMBL" id="BAAAZE010000008">
    <property type="protein sequence ID" value="GAA4020624.1"/>
    <property type="molecule type" value="Genomic_DNA"/>
</dbReference>
<dbReference type="Gene3D" id="3.40.50.1460">
    <property type="match status" value="1"/>
</dbReference>
<evidence type="ECO:0008006" key="4">
    <source>
        <dbReference type="Google" id="ProtNLM"/>
    </source>
</evidence>
<keyword evidence="3" id="KW-1185">Reference proteome</keyword>
<feature type="signal peptide" evidence="1">
    <location>
        <begin position="1"/>
        <end position="23"/>
    </location>
</feature>
<comment type="caution">
    <text evidence="2">The sequence shown here is derived from an EMBL/GenBank/DDBJ whole genome shotgun (WGS) entry which is preliminary data.</text>
</comment>
<keyword evidence="1" id="KW-0732">Signal</keyword>